<evidence type="ECO:0000256" key="3">
    <source>
        <dbReference type="ARBA" id="ARBA00022475"/>
    </source>
</evidence>
<evidence type="ECO:0000256" key="4">
    <source>
        <dbReference type="ARBA" id="ARBA00022692"/>
    </source>
</evidence>
<evidence type="ECO:0000256" key="5">
    <source>
        <dbReference type="ARBA" id="ARBA00022989"/>
    </source>
</evidence>
<evidence type="ECO:0000256" key="1">
    <source>
        <dbReference type="ARBA" id="ARBA00004651"/>
    </source>
</evidence>
<evidence type="ECO:0000313" key="10">
    <source>
        <dbReference type="Proteomes" id="UP000639338"/>
    </source>
</evidence>
<protein>
    <recommendedName>
        <fullName evidence="11">Gustatory receptor</fullName>
    </recommendedName>
</protein>
<keyword evidence="3" id="KW-1003">Cell membrane</keyword>
<keyword evidence="7" id="KW-0675">Receptor</keyword>
<feature type="transmembrane region" description="Helical" evidence="8">
    <location>
        <begin position="220"/>
        <end position="240"/>
    </location>
</feature>
<keyword evidence="10" id="KW-1185">Reference proteome</keyword>
<dbReference type="PANTHER" id="PTHR21421:SF29">
    <property type="entry name" value="GUSTATORY RECEPTOR 5A FOR TREHALOSE-RELATED"/>
    <property type="match status" value="1"/>
</dbReference>
<evidence type="ECO:0000256" key="8">
    <source>
        <dbReference type="SAM" id="Phobius"/>
    </source>
</evidence>
<keyword evidence="6 8" id="KW-0472">Membrane</keyword>
<evidence type="ECO:0000256" key="2">
    <source>
        <dbReference type="ARBA" id="ARBA00005327"/>
    </source>
</evidence>
<dbReference type="GO" id="GO:0050916">
    <property type="term" value="P:sensory perception of sweet taste"/>
    <property type="evidence" value="ECO:0007669"/>
    <property type="project" value="UniProtKB-ARBA"/>
</dbReference>
<dbReference type="Pfam" id="PF06151">
    <property type="entry name" value="Trehalose_recp"/>
    <property type="match status" value="1"/>
</dbReference>
<sequence>MISSQPVTDYFSATWQECFKILHSQSDIFTLENFDFNLWGNIFLFIVSNYATFIWNFSDLFVMLVATGLAERYKSLNYETINLIEKSHCTIHWSRLRENYCSLSWLVKQTDELISPLILISLGHNLYFSCLQLSYGLSINTNVDLSAVFPFITFAFVLGRTMAVTFLTARIHDHSREALPAVYSCSSSYFTIEIQRLQQQLTSDEISLTGMKFFSITRSFILTIAGAIVTYEIILLQMNIARK</sequence>
<comment type="subcellular location">
    <subcellularLocation>
        <location evidence="1">Cell membrane</location>
        <topology evidence="1">Multi-pass membrane protein</topology>
    </subcellularLocation>
</comment>
<organism evidence="9 10">
    <name type="scientific">Aphidius gifuensis</name>
    <name type="common">Parasitoid wasp</name>
    <dbReference type="NCBI Taxonomy" id="684658"/>
    <lineage>
        <taxon>Eukaryota</taxon>
        <taxon>Metazoa</taxon>
        <taxon>Ecdysozoa</taxon>
        <taxon>Arthropoda</taxon>
        <taxon>Hexapoda</taxon>
        <taxon>Insecta</taxon>
        <taxon>Pterygota</taxon>
        <taxon>Neoptera</taxon>
        <taxon>Endopterygota</taxon>
        <taxon>Hymenoptera</taxon>
        <taxon>Apocrita</taxon>
        <taxon>Ichneumonoidea</taxon>
        <taxon>Braconidae</taxon>
        <taxon>Aphidiinae</taxon>
        <taxon>Aphidius</taxon>
    </lineage>
</organism>
<dbReference type="GO" id="GO:0005886">
    <property type="term" value="C:plasma membrane"/>
    <property type="evidence" value="ECO:0007669"/>
    <property type="project" value="UniProtKB-SubCell"/>
</dbReference>
<dbReference type="EMBL" id="JACMRX010000005">
    <property type="protein sequence ID" value="KAF7989890.1"/>
    <property type="molecule type" value="Genomic_DNA"/>
</dbReference>
<reference evidence="9 10" key="1">
    <citation type="submission" date="2020-08" db="EMBL/GenBank/DDBJ databases">
        <title>Aphidius gifuensis genome sequencing and assembly.</title>
        <authorList>
            <person name="Du Z."/>
        </authorList>
    </citation>
    <scope>NUCLEOTIDE SEQUENCE [LARGE SCALE GENOMIC DNA]</scope>
    <source>
        <strain evidence="9">YNYX2018</strain>
        <tissue evidence="9">Adults</tissue>
    </source>
</reference>
<evidence type="ECO:0000256" key="6">
    <source>
        <dbReference type="ARBA" id="ARBA00023136"/>
    </source>
</evidence>
<name>A0A834XQR3_APHGI</name>
<comment type="caution">
    <text evidence="9">The sequence shown here is derived from an EMBL/GenBank/DDBJ whole genome shotgun (WGS) entry which is preliminary data.</text>
</comment>
<feature type="transmembrane region" description="Helical" evidence="8">
    <location>
        <begin position="113"/>
        <end position="135"/>
    </location>
</feature>
<dbReference type="AlphaFoldDB" id="A0A834XQR3"/>
<feature type="transmembrane region" description="Helical" evidence="8">
    <location>
        <begin position="147"/>
        <end position="169"/>
    </location>
</feature>
<dbReference type="OrthoDB" id="5800391at2759"/>
<evidence type="ECO:0000256" key="7">
    <source>
        <dbReference type="ARBA" id="ARBA00023170"/>
    </source>
</evidence>
<proteinExistence type="inferred from homology"/>
<dbReference type="InterPro" id="IPR009318">
    <property type="entry name" value="Gustatory_rcpt"/>
</dbReference>
<keyword evidence="5 8" id="KW-1133">Transmembrane helix</keyword>
<dbReference type="Proteomes" id="UP000639338">
    <property type="component" value="Unassembled WGS sequence"/>
</dbReference>
<gene>
    <name evidence="9" type="ORF">HCN44_008564</name>
</gene>
<comment type="similarity">
    <text evidence="2">Belongs to the insect chemoreceptor superfamily. Gustatory receptor (GR) family. Gr5a subfamily.</text>
</comment>
<evidence type="ECO:0000313" key="9">
    <source>
        <dbReference type="EMBL" id="KAF7989890.1"/>
    </source>
</evidence>
<evidence type="ECO:0008006" key="11">
    <source>
        <dbReference type="Google" id="ProtNLM"/>
    </source>
</evidence>
<keyword evidence="4 8" id="KW-0812">Transmembrane</keyword>
<dbReference type="GO" id="GO:0008527">
    <property type="term" value="F:taste receptor activity"/>
    <property type="evidence" value="ECO:0007669"/>
    <property type="project" value="InterPro"/>
</dbReference>
<feature type="transmembrane region" description="Helical" evidence="8">
    <location>
        <begin position="42"/>
        <end position="66"/>
    </location>
</feature>
<accession>A0A834XQR3</accession>
<dbReference type="PANTHER" id="PTHR21421">
    <property type="entry name" value="GUSTATORY RECEPTOR"/>
    <property type="match status" value="1"/>
</dbReference>